<evidence type="ECO:0000256" key="1">
    <source>
        <dbReference type="SAM" id="MobiDB-lite"/>
    </source>
</evidence>
<evidence type="ECO:0000313" key="3">
    <source>
        <dbReference type="EMBL" id="MEK0312051.1"/>
    </source>
</evidence>
<proteinExistence type="predicted"/>
<reference evidence="3 4" key="1">
    <citation type="journal article" date="2023" name="Int. J. Syst. Evol. Microbiol.">
        <title>The observation of taxonomic boundaries for the 16SrII and 16SrXXV phytoplasmas using genome-based delimitation.</title>
        <authorList>
            <person name="Rodrigues Jardim B."/>
            <person name="Tran-Nguyen L.T.T."/>
            <person name="Gambley C."/>
            <person name="Al-Sadi A.M."/>
            <person name="Al-Subhi A.M."/>
            <person name="Foissac X."/>
            <person name="Salar P."/>
            <person name="Cai H."/>
            <person name="Yang J.Y."/>
            <person name="Davis R."/>
            <person name="Jones L."/>
            <person name="Rodoni B."/>
            <person name="Constable F.E."/>
        </authorList>
    </citation>
    <scope>NUCLEOTIDE SEQUENCE [LARGE SCALE GENOMIC DNA]</scope>
    <source>
        <strain evidence="3">BAWM-322</strain>
    </source>
</reference>
<feature type="region of interest" description="Disordered" evidence="1">
    <location>
        <begin position="453"/>
        <end position="477"/>
    </location>
</feature>
<sequence length="577" mass="68710">MFENYLKNKIIKLLIAVFILFLSLNLFLIIFFQFNNNIKKTRLFSSNKNINNSEKLKINIFDIIHPRIDINFLPDEKKKIFSMDPNLSSKEIILLLKEKILNQFQELNQISKSYVLSQEDANIKIDKKLYYYDLPEDENKYLQKHLYTDPKLSDKETIQILASKLLSEINLKEQRFKEYVLFLQQKLNHKMISVDDLNIKIILKNKKMPDILFYIMMVNTVLEETQYRITILNEQLKDDQKLELLEHDFMNTRDWIDNEEKKILLIKPQISSQETILILKEKIANQFRQRNQLAKYYDAIQQKALPIFPQTKRYISNEDVYLQNIFNKYSHNKEDKIIEHLQKSLNQEYENKKSLLKLCDIVLNRQIFPQIYYINSNSMNFETHINEMDQLLNDPVYVSFIRIQLDDAIKKLMQLQQHIKQIQDQVLIDLDQAQRELKNTRDARDKIKEKLNQKKKELKDAQNKATKDLSNVQKKAEKDLADKNRVISEQENTITQLNQDKTDLETAKNALETAKNKIISDREQTIRDKEQTIKTQENTITQLNQDKTDLETAKNALETAKNKIISDREQTIRDKEQ</sequence>
<gene>
    <name evidence="3" type="ORF">OC725_02120</name>
</gene>
<dbReference type="EMBL" id="JAOSIK010000022">
    <property type="protein sequence ID" value="MEK0312051.1"/>
    <property type="molecule type" value="Genomic_DNA"/>
</dbReference>
<dbReference type="Proteomes" id="UP001382955">
    <property type="component" value="Unassembled WGS sequence"/>
</dbReference>
<protein>
    <recommendedName>
        <fullName evidence="5">Effector</fullName>
    </recommendedName>
</protein>
<comment type="caution">
    <text evidence="3">The sequence shown here is derived from an EMBL/GenBank/DDBJ whole genome shotgun (WGS) entry which is preliminary data.</text>
</comment>
<keyword evidence="2" id="KW-1133">Transmembrane helix</keyword>
<evidence type="ECO:0008006" key="5">
    <source>
        <dbReference type="Google" id="ProtNLM"/>
    </source>
</evidence>
<keyword evidence="2" id="KW-0812">Transmembrane</keyword>
<feature type="non-terminal residue" evidence="3">
    <location>
        <position position="577"/>
    </location>
</feature>
<feature type="compositionally biased region" description="Basic and acidic residues" evidence="1">
    <location>
        <begin position="453"/>
        <end position="467"/>
    </location>
</feature>
<evidence type="ECO:0000313" key="4">
    <source>
        <dbReference type="Proteomes" id="UP001382955"/>
    </source>
</evidence>
<keyword evidence="4" id="KW-1185">Reference proteome</keyword>
<keyword evidence="2" id="KW-0472">Membrane</keyword>
<evidence type="ECO:0000256" key="2">
    <source>
        <dbReference type="SAM" id="Phobius"/>
    </source>
</evidence>
<feature type="transmembrane region" description="Helical" evidence="2">
    <location>
        <begin position="12"/>
        <end position="34"/>
    </location>
</feature>
<dbReference type="RefSeq" id="WP_340495446.1">
    <property type="nucleotide sequence ID" value="NZ_JAOSIK010000022.1"/>
</dbReference>
<name>A0ABU8ZSZ0_9MOLU</name>
<organism evidence="3 4">
    <name type="scientific">Candidatus Phytoplasma fabacearum</name>
    <dbReference type="NCBI Taxonomy" id="2982628"/>
    <lineage>
        <taxon>Bacteria</taxon>
        <taxon>Bacillati</taxon>
        <taxon>Mycoplasmatota</taxon>
        <taxon>Mollicutes</taxon>
        <taxon>Acholeplasmatales</taxon>
        <taxon>Acholeplasmataceae</taxon>
        <taxon>Candidatus Phytoplasma</taxon>
        <taxon>16SrII (Peanut WB group)</taxon>
    </lineage>
</organism>
<accession>A0ABU8ZSZ0</accession>